<keyword evidence="1" id="KW-0378">Hydrolase</keyword>
<reference evidence="1" key="1">
    <citation type="journal article" date="2019" name="Sci. Rep.">
        <title>Draft genome of Tanacetum cinerariifolium, the natural source of mosquito coil.</title>
        <authorList>
            <person name="Yamashiro T."/>
            <person name="Shiraishi A."/>
            <person name="Satake H."/>
            <person name="Nakayama K."/>
        </authorList>
    </citation>
    <scope>NUCLEOTIDE SEQUENCE</scope>
</reference>
<keyword evidence="1" id="KW-0067">ATP-binding</keyword>
<feature type="non-terminal residue" evidence="1">
    <location>
        <position position="493"/>
    </location>
</feature>
<proteinExistence type="predicted"/>
<keyword evidence="1" id="KW-0347">Helicase</keyword>
<dbReference type="PANTHER" id="PTHR45786">
    <property type="entry name" value="DNA BINDING PROTEIN-LIKE"/>
    <property type="match status" value="1"/>
</dbReference>
<organism evidence="1">
    <name type="scientific">Tanacetum cinerariifolium</name>
    <name type="common">Dalmatian daisy</name>
    <name type="synonym">Chrysanthemum cinerariifolium</name>
    <dbReference type="NCBI Taxonomy" id="118510"/>
    <lineage>
        <taxon>Eukaryota</taxon>
        <taxon>Viridiplantae</taxon>
        <taxon>Streptophyta</taxon>
        <taxon>Embryophyta</taxon>
        <taxon>Tracheophyta</taxon>
        <taxon>Spermatophyta</taxon>
        <taxon>Magnoliopsida</taxon>
        <taxon>eudicotyledons</taxon>
        <taxon>Gunneridae</taxon>
        <taxon>Pentapetalae</taxon>
        <taxon>asterids</taxon>
        <taxon>campanulids</taxon>
        <taxon>Asterales</taxon>
        <taxon>Asteraceae</taxon>
        <taxon>Asteroideae</taxon>
        <taxon>Anthemideae</taxon>
        <taxon>Anthemidinae</taxon>
        <taxon>Tanacetum</taxon>
    </lineage>
</organism>
<protein>
    <submittedName>
        <fullName evidence="1">Putative PIF1 DNA helicase/replication protein A1-like protein</fullName>
    </submittedName>
</protein>
<dbReference type="PANTHER" id="PTHR45786:SF74">
    <property type="entry name" value="ATP-DEPENDENT DNA HELICASE"/>
    <property type="match status" value="1"/>
</dbReference>
<dbReference type="AlphaFoldDB" id="A0A6L2K5V0"/>
<name>A0A6L2K5V0_TANCI</name>
<accession>A0A6L2K5V0</accession>
<dbReference type="EMBL" id="BKCJ010001806">
    <property type="protein sequence ID" value="GEU44152.1"/>
    <property type="molecule type" value="Genomic_DNA"/>
</dbReference>
<dbReference type="GO" id="GO:0004386">
    <property type="term" value="F:helicase activity"/>
    <property type="evidence" value="ECO:0007669"/>
    <property type="project" value="UniProtKB-KW"/>
</dbReference>
<gene>
    <name evidence="1" type="ORF">Tci_016130</name>
</gene>
<evidence type="ECO:0000313" key="1">
    <source>
        <dbReference type="EMBL" id="GEU44152.1"/>
    </source>
</evidence>
<keyword evidence="1" id="KW-0547">Nucleotide-binding</keyword>
<sequence>MHNPPKLLMDLISENHPKTSNFIDNIRRYNSMFSFTSIGAKQDTSVNHGHGAYCYIIQGQNYHRMGTLLRDEGKPLINDPSASTTNNEIDHDLTVELRDMLDTINPLVARFHMAGERLVTITEENQYKLRLIGTRIRDGRQYNLPITFEVATLIVGDIDLTTNNRDIILYMQEGGLKRISIPTASDEFPLPDNFPTASEEEFPLLRQYTRRAKRIAQSTALPTAADEPGSPLGDDIQEEAFPTIFGLEAEQDKETIIKTSTLPHDSTPRVTSLTADEGKCLSCGALYTRDCSCSKESVEDKILVPKPSKNCARCAKCGHPVNGHYCQGCALVREKLEEDLITYFQNFQNIFESSDDSTNVVNAPRDPFVVKHDHDVNPSHIDKCCCKCGNALDGIFCQQCIFENFYFDLGEISSGSTTTHSDISLSNYEAFSFDNDHIKEISSGSTTTHSDISLSEYDSFIFDLTHEEFANELAHIISPPEYDCFYFWNFPDP</sequence>
<comment type="caution">
    <text evidence="1">The sequence shown here is derived from an EMBL/GenBank/DDBJ whole genome shotgun (WGS) entry which is preliminary data.</text>
</comment>